<dbReference type="Proteomes" id="UP000824366">
    <property type="component" value="Chromosome"/>
</dbReference>
<evidence type="ECO:0000313" key="8">
    <source>
        <dbReference type="EMBL" id="BCO28726.1"/>
    </source>
</evidence>
<evidence type="ECO:0000256" key="6">
    <source>
        <dbReference type="ARBA" id="ARBA00029628"/>
    </source>
</evidence>
<proteinExistence type="inferred from homology"/>
<dbReference type="RefSeq" id="WP_223904651.1">
    <property type="nucleotide sequence ID" value="NZ_AP024238.1"/>
</dbReference>
<reference evidence="8 9" key="1">
    <citation type="journal article" date="2021" name="Microbiol. Spectr.">
        <title>A Single Bacterium Capable of Oxidation and Reduction of Iron at Circumneutral pH.</title>
        <authorList>
            <person name="Kato S."/>
            <person name="Ohkuma M."/>
        </authorList>
    </citation>
    <scope>NUCLEOTIDE SEQUENCE [LARGE SCALE GENOMIC DNA]</scope>
    <source>
        <strain evidence="8 9">MIZ03</strain>
    </source>
</reference>
<dbReference type="SUPFAM" id="SSF50118">
    <property type="entry name" value="Cell growth inhibitor/plasmid maintenance toxic component"/>
    <property type="match status" value="1"/>
</dbReference>
<keyword evidence="9" id="KW-1185">Reference proteome</keyword>
<evidence type="ECO:0000313" key="9">
    <source>
        <dbReference type="Proteomes" id="UP000824366"/>
    </source>
</evidence>
<evidence type="ECO:0000256" key="3">
    <source>
        <dbReference type="ARBA" id="ARBA00022491"/>
    </source>
</evidence>
<evidence type="ECO:0000256" key="2">
    <source>
        <dbReference type="ARBA" id="ARBA00015075"/>
    </source>
</evidence>
<evidence type="ECO:0000256" key="4">
    <source>
        <dbReference type="ARBA" id="ARBA00023015"/>
    </source>
</evidence>
<evidence type="ECO:0000256" key="7">
    <source>
        <dbReference type="ARBA" id="ARBA00033135"/>
    </source>
</evidence>
<dbReference type="Pfam" id="PF01845">
    <property type="entry name" value="CcdB"/>
    <property type="match status" value="1"/>
</dbReference>
<dbReference type="EMBL" id="AP024238">
    <property type="protein sequence ID" value="BCO28726.1"/>
    <property type="molecule type" value="Genomic_DNA"/>
</dbReference>
<dbReference type="InterPro" id="IPR002712">
    <property type="entry name" value="CcdB"/>
</dbReference>
<accession>A0ABM7MQU4</accession>
<dbReference type="Gene3D" id="2.30.30.110">
    <property type="match status" value="1"/>
</dbReference>
<keyword evidence="4" id="KW-0805">Transcription regulation</keyword>
<keyword evidence="3" id="KW-0678">Repressor</keyword>
<evidence type="ECO:0000256" key="1">
    <source>
        <dbReference type="ARBA" id="ARBA00005230"/>
    </source>
</evidence>
<name>A0ABM7MQU4_9BURK</name>
<keyword evidence="5" id="KW-0804">Transcription</keyword>
<sequence>MARFDVYPNPDADDAELTPYFLDVQNDHIKGFKTRVLVPLWNADMLPRQMNDLNPSFQVKGSTVVMDTPAMGAVAISALKPAVANLGAHQFKIQNALDILFGGY</sequence>
<organism evidence="8 9">
    <name type="scientific">Rhodoferax lithotrophicus</name>
    <dbReference type="NCBI Taxonomy" id="2798804"/>
    <lineage>
        <taxon>Bacteria</taxon>
        <taxon>Pseudomonadati</taxon>
        <taxon>Pseudomonadota</taxon>
        <taxon>Betaproteobacteria</taxon>
        <taxon>Burkholderiales</taxon>
        <taxon>Comamonadaceae</taxon>
        <taxon>Rhodoferax</taxon>
    </lineage>
</organism>
<comment type="similarity">
    <text evidence="1">Belongs to the CcdB toxin family.</text>
</comment>
<gene>
    <name evidence="8" type="ORF">MIZ03_3636</name>
</gene>
<protein>
    <recommendedName>
        <fullName evidence="2">Toxin CcdB</fullName>
    </recommendedName>
    <alternativeName>
        <fullName evidence="7">Cytotoxic protein CcdB</fullName>
    </alternativeName>
    <alternativeName>
        <fullName evidence="6">Protein LetD</fullName>
    </alternativeName>
</protein>
<evidence type="ECO:0000256" key="5">
    <source>
        <dbReference type="ARBA" id="ARBA00023163"/>
    </source>
</evidence>
<dbReference type="InterPro" id="IPR011067">
    <property type="entry name" value="Plasmid_toxin/cell-grow_inhib"/>
</dbReference>